<organism evidence="3 4">
    <name type="scientific">Megasphaera stantonii</name>
    <dbReference type="NCBI Taxonomy" id="2144175"/>
    <lineage>
        <taxon>Bacteria</taxon>
        <taxon>Bacillati</taxon>
        <taxon>Bacillota</taxon>
        <taxon>Negativicutes</taxon>
        <taxon>Veillonellales</taxon>
        <taxon>Veillonellaceae</taxon>
        <taxon>Megasphaera</taxon>
    </lineage>
</organism>
<accession>A0A346AX85</accession>
<dbReference type="EMBL" id="CP029462">
    <property type="protein sequence ID" value="AXL20478.1"/>
    <property type="molecule type" value="Genomic_DNA"/>
</dbReference>
<evidence type="ECO:0000259" key="2">
    <source>
        <dbReference type="Pfam" id="PF12706"/>
    </source>
</evidence>
<sequence length="374" mass="42422">MAQQTIPKSDGRGIISGTYVTANQDIDRQQWLEDCYPEWGTFLNQEIATYKVPEGQVALWWCGGPSWVLKTDEGGIYWIDQYCGPSLYTEAVGNCGVCKQAGAKSINWLRLNPQVIDPWQFKGLDGAFITHMHQDHCDLYAVKAALKTTDVKFYAPYMACKKLRGFEVPESRIHMTRLGESVQLKGATVEFLMCYDDTAIRTTEGPDVLPYELACTSFLFRTSAGNILFMGDTWFNDGYTQIGNDYDIDVAIADMGFNAPGATDKMTPYDCVRVSKALNAKVFIPDHYDNWANCAGDPSMLTRELEYLGKDVCPNTQITIMACGGRYLYPQDKHMTRYAYPDGSEDYHFERGEVYKRIQHQHQQVMEMLKSNEK</sequence>
<dbReference type="RefSeq" id="WP_107195875.1">
    <property type="nucleotide sequence ID" value="NZ_CAUWMV010000001.1"/>
</dbReference>
<evidence type="ECO:0000313" key="3">
    <source>
        <dbReference type="EMBL" id="AXL20478.1"/>
    </source>
</evidence>
<feature type="domain" description="Metallo-beta-lactamase" evidence="2">
    <location>
        <begin position="112"/>
        <end position="288"/>
    </location>
</feature>
<dbReference type="SUPFAM" id="SSF56281">
    <property type="entry name" value="Metallo-hydrolase/oxidoreductase"/>
    <property type="match status" value="1"/>
</dbReference>
<dbReference type="PANTHER" id="PTHR43546:SF9">
    <property type="entry name" value="L-ASCORBATE-6-PHOSPHATE LACTONASE ULAG-RELATED"/>
    <property type="match status" value="1"/>
</dbReference>
<dbReference type="InterPro" id="IPR050114">
    <property type="entry name" value="UPF0173_UPF0282_UlaG_hydrolase"/>
</dbReference>
<proteinExistence type="predicted"/>
<dbReference type="OrthoDB" id="9800061at2"/>
<dbReference type="Pfam" id="PF12706">
    <property type="entry name" value="Lactamase_B_2"/>
    <property type="match status" value="1"/>
</dbReference>
<dbReference type="Proteomes" id="UP000254337">
    <property type="component" value="Chromosome"/>
</dbReference>
<dbReference type="Gene3D" id="3.60.15.10">
    <property type="entry name" value="Ribonuclease Z/Hydroxyacylglutathione hydrolase-like"/>
    <property type="match status" value="1"/>
</dbReference>
<dbReference type="GO" id="GO:0016787">
    <property type="term" value="F:hydrolase activity"/>
    <property type="evidence" value="ECO:0007669"/>
    <property type="project" value="UniProtKB-KW"/>
</dbReference>
<protein>
    <submittedName>
        <fullName evidence="3">Ascorbate 6-phosphate lactonase</fullName>
    </submittedName>
</protein>
<dbReference type="KEGG" id="meg:DKB62_02215"/>
<dbReference type="InterPro" id="IPR001279">
    <property type="entry name" value="Metallo-B-lactamas"/>
</dbReference>
<dbReference type="PANTHER" id="PTHR43546">
    <property type="entry name" value="UPF0173 METAL-DEPENDENT HYDROLASE MJ1163-RELATED"/>
    <property type="match status" value="1"/>
</dbReference>
<dbReference type="InterPro" id="IPR036866">
    <property type="entry name" value="RibonucZ/Hydroxyglut_hydro"/>
</dbReference>
<gene>
    <name evidence="3" type="ORF">DKB62_02215</name>
</gene>
<evidence type="ECO:0000313" key="4">
    <source>
        <dbReference type="Proteomes" id="UP000254337"/>
    </source>
</evidence>
<keyword evidence="4" id="KW-1185">Reference proteome</keyword>
<name>A0A346AX85_9FIRM</name>
<dbReference type="AlphaFoldDB" id="A0A346AX85"/>
<reference evidence="3 4" key="1">
    <citation type="submission" date="2018-05" db="EMBL/GenBank/DDBJ databases">
        <title>Complete genome sequence of Megasphaera sp. AJH120T, isolated from the ceca of a chicken.</title>
        <authorList>
            <person name="Maki J."/>
            <person name="Looft T."/>
        </authorList>
    </citation>
    <scope>NUCLEOTIDE SEQUENCE [LARGE SCALE GENOMIC DNA]</scope>
    <source>
        <strain evidence="3 4">AJH120</strain>
    </source>
</reference>
<evidence type="ECO:0000256" key="1">
    <source>
        <dbReference type="ARBA" id="ARBA00022801"/>
    </source>
</evidence>
<keyword evidence="1" id="KW-0378">Hydrolase</keyword>